<gene>
    <name evidence="2" type="ORF">MTR_0067s0060</name>
</gene>
<accession>A0A072TH93</accession>
<evidence type="ECO:0000313" key="2">
    <source>
        <dbReference type="EMBL" id="KEH16919.1"/>
    </source>
</evidence>
<evidence type="ECO:0000256" key="1">
    <source>
        <dbReference type="SAM" id="Phobius"/>
    </source>
</evidence>
<keyword evidence="1 2" id="KW-0812">Transmembrane</keyword>
<reference evidence="3" key="3">
    <citation type="submission" date="2015-06" db="UniProtKB">
        <authorList>
            <consortium name="EnsemblPlants"/>
        </authorList>
    </citation>
    <scope>IDENTIFICATION</scope>
    <source>
        <strain evidence="3">cv. Jemalong A17</strain>
    </source>
</reference>
<reference evidence="2 4" key="2">
    <citation type="journal article" date="2014" name="BMC Genomics">
        <title>An improved genome release (version Mt4.0) for the model legume Medicago truncatula.</title>
        <authorList>
            <person name="Tang H."/>
            <person name="Krishnakumar V."/>
            <person name="Bidwell S."/>
            <person name="Rosen B."/>
            <person name="Chan A."/>
            <person name="Zhou S."/>
            <person name="Gentzbittel L."/>
            <person name="Childs K.L."/>
            <person name="Yandell M."/>
            <person name="Gundlach H."/>
            <person name="Mayer K.F."/>
            <person name="Schwartz D.C."/>
            <person name="Town C.D."/>
        </authorList>
    </citation>
    <scope>GENOME REANNOTATION</scope>
    <source>
        <strain evidence="2">A17</strain>
        <strain evidence="3 4">cv. Jemalong A17</strain>
    </source>
</reference>
<keyword evidence="1" id="KW-0472">Membrane</keyword>
<keyword evidence="4" id="KW-1185">Reference proteome</keyword>
<name>A0A072TH93_MEDTR</name>
<organism evidence="2 4">
    <name type="scientific">Medicago truncatula</name>
    <name type="common">Barrel medic</name>
    <name type="synonym">Medicago tribuloides</name>
    <dbReference type="NCBI Taxonomy" id="3880"/>
    <lineage>
        <taxon>Eukaryota</taxon>
        <taxon>Viridiplantae</taxon>
        <taxon>Streptophyta</taxon>
        <taxon>Embryophyta</taxon>
        <taxon>Tracheophyta</taxon>
        <taxon>Spermatophyta</taxon>
        <taxon>Magnoliopsida</taxon>
        <taxon>eudicotyledons</taxon>
        <taxon>Gunneridae</taxon>
        <taxon>Pentapetalae</taxon>
        <taxon>rosids</taxon>
        <taxon>fabids</taxon>
        <taxon>Fabales</taxon>
        <taxon>Fabaceae</taxon>
        <taxon>Papilionoideae</taxon>
        <taxon>50 kb inversion clade</taxon>
        <taxon>NPAAA clade</taxon>
        <taxon>Hologalegina</taxon>
        <taxon>IRL clade</taxon>
        <taxon>Trifolieae</taxon>
        <taxon>Medicago</taxon>
    </lineage>
</organism>
<evidence type="ECO:0000313" key="4">
    <source>
        <dbReference type="Proteomes" id="UP000002051"/>
    </source>
</evidence>
<sequence length="106" mass="11733">MGHLTNPISEHVDRRTRAYLRTYHIGDYVDIRINDEDTLSEMLGSITSQSSDLFTEHKGISVVPSGAKDDIVSNGSSPIQELFSAAISSLFGLLAIINLKDKERKK</sequence>
<proteinExistence type="predicted"/>
<dbReference type="EMBL" id="KL402792">
    <property type="protein sequence ID" value="KEH16919.1"/>
    <property type="molecule type" value="Genomic_DNA"/>
</dbReference>
<feature type="transmembrane region" description="Helical" evidence="1">
    <location>
        <begin position="82"/>
        <end position="99"/>
    </location>
</feature>
<protein>
    <submittedName>
        <fullName evidence="2">Transmembrane protein, putative</fullName>
    </submittedName>
</protein>
<dbReference type="EnsemblPlants" id="KEH16919">
    <property type="protein sequence ID" value="KEH16919"/>
    <property type="gene ID" value="MTR_0067s0060"/>
</dbReference>
<dbReference type="Proteomes" id="UP000002051">
    <property type="component" value="Unassembled WGS sequence"/>
</dbReference>
<keyword evidence="1" id="KW-1133">Transmembrane helix</keyword>
<reference evidence="2 4" key="1">
    <citation type="journal article" date="2011" name="Nature">
        <title>The Medicago genome provides insight into the evolution of rhizobial symbioses.</title>
        <authorList>
            <person name="Young N.D."/>
            <person name="Debelle F."/>
            <person name="Oldroyd G.E."/>
            <person name="Geurts R."/>
            <person name="Cannon S.B."/>
            <person name="Udvardi M.K."/>
            <person name="Benedito V.A."/>
            <person name="Mayer K.F."/>
            <person name="Gouzy J."/>
            <person name="Schoof H."/>
            <person name="Van de Peer Y."/>
            <person name="Proost S."/>
            <person name="Cook D.R."/>
            <person name="Meyers B.C."/>
            <person name="Spannagl M."/>
            <person name="Cheung F."/>
            <person name="De Mita S."/>
            <person name="Krishnakumar V."/>
            <person name="Gundlach H."/>
            <person name="Zhou S."/>
            <person name="Mudge J."/>
            <person name="Bharti A.K."/>
            <person name="Murray J.D."/>
            <person name="Naoumkina M.A."/>
            <person name="Rosen B."/>
            <person name="Silverstein K.A."/>
            <person name="Tang H."/>
            <person name="Rombauts S."/>
            <person name="Zhao P.X."/>
            <person name="Zhou P."/>
            <person name="Barbe V."/>
            <person name="Bardou P."/>
            <person name="Bechner M."/>
            <person name="Bellec A."/>
            <person name="Berger A."/>
            <person name="Berges H."/>
            <person name="Bidwell S."/>
            <person name="Bisseling T."/>
            <person name="Choisne N."/>
            <person name="Couloux A."/>
            <person name="Denny R."/>
            <person name="Deshpande S."/>
            <person name="Dai X."/>
            <person name="Doyle J.J."/>
            <person name="Dudez A.M."/>
            <person name="Farmer A.D."/>
            <person name="Fouteau S."/>
            <person name="Franken C."/>
            <person name="Gibelin C."/>
            <person name="Gish J."/>
            <person name="Goldstein S."/>
            <person name="Gonzalez A.J."/>
            <person name="Green P.J."/>
            <person name="Hallab A."/>
            <person name="Hartog M."/>
            <person name="Hua A."/>
            <person name="Humphray S.J."/>
            <person name="Jeong D.H."/>
            <person name="Jing Y."/>
            <person name="Jocker A."/>
            <person name="Kenton S.M."/>
            <person name="Kim D.J."/>
            <person name="Klee K."/>
            <person name="Lai H."/>
            <person name="Lang C."/>
            <person name="Lin S."/>
            <person name="Macmil S.L."/>
            <person name="Magdelenat G."/>
            <person name="Matthews L."/>
            <person name="McCorrison J."/>
            <person name="Monaghan E.L."/>
            <person name="Mun J.H."/>
            <person name="Najar F.Z."/>
            <person name="Nicholson C."/>
            <person name="Noirot C."/>
            <person name="O'Bleness M."/>
            <person name="Paule C.R."/>
            <person name="Poulain J."/>
            <person name="Prion F."/>
            <person name="Qin B."/>
            <person name="Qu C."/>
            <person name="Retzel E.F."/>
            <person name="Riddle C."/>
            <person name="Sallet E."/>
            <person name="Samain S."/>
            <person name="Samson N."/>
            <person name="Sanders I."/>
            <person name="Saurat O."/>
            <person name="Scarpelli C."/>
            <person name="Schiex T."/>
            <person name="Segurens B."/>
            <person name="Severin A.J."/>
            <person name="Sherrier D.J."/>
            <person name="Shi R."/>
            <person name="Sims S."/>
            <person name="Singer S.R."/>
            <person name="Sinharoy S."/>
            <person name="Sterck L."/>
            <person name="Viollet A."/>
            <person name="Wang B.B."/>
            <person name="Wang K."/>
            <person name="Wang M."/>
            <person name="Wang X."/>
            <person name="Warfsmann J."/>
            <person name="Weissenbach J."/>
            <person name="White D.D."/>
            <person name="White J.D."/>
            <person name="Wiley G.B."/>
            <person name="Wincker P."/>
            <person name="Xing Y."/>
            <person name="Yang L."/>
            <person name="Yao Z."/>
            <person name="Ying F."/>
            <person name="Zhai J."/>
            <person name="Zhou L."/>
            <person name="Zuber A."/>
            <person name="Denarie J."/>
            <person name="Dixon R.A."/>
            <person name="May G.D."/>
            <person name="Schwartz D.C."/>
            <person name="Rogers J."/>
            <person name="Quetier F."/>
            <person name="Town C.D."/>
            <person name="Roe B.A."/>
        </authorList>
    </citation>
    <scope>NUCLEOTIDE SEQUENCE [LARGE SCALE GENOMIC DNA]</scope>
    <source>
        <strain evidence="2">A17</strain>
        <strain evidence="3 4">cv. Jemalong A17</strain>
    </source>
</reference>
<evidence type="ECO:0000313" key="3">
    <source>
        <dbReference type="EnsemblPlants" id="KEH16919"/>
    </source>
</evidence>
<dbReference type="AlphaFoldDB" id="A0A072TH93"/>
<dbReference type="HOGENOM" id="CLU_2227187_0_0_1"/>